<protein>
    <recommendedName>
        <fullName evidence="2">Ricin B lectin domain-containing protein</fullName>
    </recommendedName>
</protein>
<evidence type="ECO:0000313" key="4">
    <source>
        <dbReference type="Proteomes" id="UP001206483"/>
    </source>
</evidence>
<dbReference type="SUPFAM" id="SSF50370">
    <property type="entry name" value="Ricin B-like lectins"/>
    <property type="match status" value="2"/>
</dbReference>
<dbReference type="InterPro" id="IPR035992">
    <property type="entry name" value="Ricin_B-like_lectins"/>
</dbReference>
<dbReference type="PROSITE" id="PS50231">
    <property type="entry name" value="RICIN_B_LECTIN"/>
    <property type="match status" value="1"/>
</dbReference>
<sequence length="828" mass="85270">MSLPPPRKLATALTAAALLLVAAPASPASAVDAAGPSGATYTVGVSAPVGYAHPTDTPAVPYLDKDGSFWFQQSAALYGKNDPRYWDFFTGTDFDTAARSAAVSDSVNPANASDKNNDTTWRCNNSPTGKSASFATGSTSYAQKNYCDLSGVWVDPDTGNWYGLVHNEFTPQPFNDGLHFDAIDYAVSTDQGKTWAVKDHVITSPYSTTRGDTAAFPNQTYYYGDGDQRLLVDTASGYFYVFYGSRVIDKTGGWTAFYEHAARAPIASKMAPGSWQKWYDGAWTEAGVGGRESNMVPVDSTNTTGYTPAAKEYSPANTGTSAQQIAAGTMPATSPLFVMDVTWNAYLGLWIGEPQAVDQSGNAPQQYYATDNLATQKWYPIGDTGSYHTASWYRWFLDGANRTSSQIVGKSFRTYCAFGCSNNASGEYVNVTIGSSAPAAPPVDLTRSYRIAAGNGRVLAQVSGGSATTSAASATGSALESWNFAANGDGSYRIANSSTGQLLGVDSGAVSGRAWGALPTATTTPAGGPTVGQQWFVLPVTTSAGATTGAFKLVNRYSGLVLGLSSTAGRLAETTPGRAWTDTSGSTVGGGRTAAEQTLTLTSTGAAPETVTVTNPGNQATKVNTAVSLQLSAGDSAGKPLTWSATGLPAGLSIGSTGLITGTPTAAGSSTVTVTAASGTATGSTTFSWAVNPALNGSHTLIASGKALDDPGHSTSAGTQLVTWSPNGGANQSWVFTQQSDGSYQIVNGESGLCMDVSGGSTAAGAQIIQWTCTGGTNQHWIVSAVSGGYTVASQKSGLLLTTASTTDGALVTQQADTGSALQHWAIG</sequence>
<dbReference type="Gene3D" id="2.80.10.50">
    <property type="match status" value="2"/>
</dbReference>
<dbReference type="EMBL" id="JAMZDX010000007">
    <property type="protein sequence ID" value="MCP2313859.1"/>
    <property type="molecule type" value="Genomic_DNA"/>
</dbReference>
<dbReference type="RefSeq" id="WP_253804057.1">
    <property type="nucleotide sequence ID" value="NZ_BAAAUB010000004.1"/>
</dbReference>
<proteinExistence type="predicted"/>
<dbReference type="SUPFAM" id="SSF49313">
    <property type="entry name" value="Cadherin-like"/>
    <property type="match status" value="1"/>
</dbReference>
<organism evidence="3 4">
    <name type="scientific">Kitasatospora paracochleata</name>
    <dbReference type="NCBI Taxonomy" id="58354"/>
    <lineage>
        <taxon>Bacteria</taxon>
        <taxon>Bacillati</taxon>
        <taxon>Actinomycetota</taxon>
        <taxon>Actinomycetes</taxon>
        <taxon>Kitasatosporales</taxon>
        <taxon>Streptomycetaceae</taxon>
        <taxon>Kitasatospora</taxon>
    </lineage>
</organism>
<dbReference type="InterPro" id="IPR013783">
    <property type="entry name" value="Ig-like_fold"/>
</dbReference>
<reference evidence="3 4" key="1">
    <citation type="submission" date="2022-06" db="EMBL/GenBank/DDBJ databases">
        <title>Sequencing the genomes of 1000 actinobacteria strains.</title>
        <authorList>
            <person name="Klenk H.-P."/>
        </authorList>
    </citation>
    <scope>NUCLEOTIDE SEQUENCE [LARGE SCALE GENOMIC DNA]</scope>
    <source>
        <strain evidence="3 4">DSM 41656</strain>
    </source>
</reference>
<dbReference type="Proteomes" id="UP001206483">
    <property type="component" value="Unassembled WGS sequence"/>
</dbReference>
<evidence type="ECO:0000256" key="1">
    <source>
        <dbReference type="SAM" id="SignalP"/>
    </source>
</evidence>
<dbReference type="Gene3D" id="2.60.40.10">
    <property type="entry name" value="Immunoglobulins"/>
    <property type="match status" value="1"/>
</dbReference>
<feature type="domain" description="Ricin B lectin" evidence="2">
    <location>
        <begin position="697"/>
        <end position="828"/>
    </location>
</feature>
<dbReference type="CDD" id="cd00161">
    <property type="entry name" value="beta-trefoil_Ricin-like"/>
    <property type="match status" value="2"/>
</dbReference>
<name>A0ABT1J9S5_9ACTN</name>
<keyword evidence="4" id="KW-1185">Reference proteome</keyword>
<evidence type="ECO:0000259" key="2">
    <source>
        <dbReference type="SMART" id="SM00458"/>
    </source>
</evidence>
<gene>
    <name evidence="3" type="ORF">FHR36_007058</name>
</gene>
<evidence type="ECO:0000313" key="3">
    <source>
        <dbReference type="EMBL" id="MCP2313859.1"/>
    </source>
</evidence>
<dbReference type="Pfam" id="PF14200">
    <property type="entry name" value="RicinB_lectin_2"/>
    <property type="match status" value="2"/>
</dbReference>
<feature type="signal peptide" evidence="1">
    <location>
        <begin position="1"/>
        <end position="30"/>
    </location>
</feature>
<accession>A0ABT1J9S5</accession>
<dbReference type="InterPro" id="IPR015919">
    <property type="entry name" value="Cadherin-like_sf"/>
</dbReference>
<comment type="caution">
    <text evidence="3">The sequence shown here is derived from an EMBL/GenBank/DDBJ whole genome shotgun (WGS) entry which is preliminary data.</text>
</comment>
<feature type="domain" description="Ricin B lectin" evidence="2">
    <location>
        <begin position="447"/>
        <end position="602"/>
    </location>
</feature>
<dbReference type="InterPro" id="IPR000772">
    <property type="entry name" value="Ricin_B_lectin"/>
</dbReference>
<feature type="chain" id="PRO_5045798853" description="Ricin B lectin domain-containing protein" evidence="1">
    <location>
        <begin position="31"/>
        <end position="828"/>
    </location>
</feature>
<dbReference type="SMART" id="SM00458">
    <property type="entry name" value="RICIN"/>
    <property type="match status" value="2"/>
</dbReference>
<keyword evidence="1" id="KW-0732">Signal</keyword>